<proteinExistence type="predicted"/>
<feature type="signal peptide" evidence="2">
    <location>
        <begin position="1"/>
        <end position="26"/>
    </location>
</feature>
<organism evidence="3 4">
    <name type="scientific">Melghirimyces profundicolus</name>
    <dbReference type="NCBI Taxonomy" id="1242148"/>
    <lineage>
        <taxon>Bacteria</taxon>
        <taxon>Bacillati</taxon>
        <taxon>Bacillota</taxon>
        <taxon>Bacilli</taxon>
        <taxon>Bacillales</taxon>
        <taxon>Thermoactinomycetaceae</taxon>
        <taxon>Melghirimyces</taxon>
    </lineage>
</organism>
<protein>
    <recommendedName>
        <fullName evidence="5">Lipoprotein</fullName>
    </recommendedName>
</protein>
<dbReference type="Gene3D" id="2.50.20.20">
    <property type="match status" value="1"/>
</dbReference>
<keyword evidence="2" id="KW-0732">Signal</keyword>
<comment type="caution">
    <text evidence="3">The sequence shown here is derived from an EMBL/GenBank/DDBJ whole genome shotgun (WGS) entry which is preliminary data.</text>
</comment>
<dbReference type="EMBL" id="QBKR01000018">
    <property type="protein sequence ID" value="PTX58129.1"/>
    <property type="molecule type" value="Genomic_DNA"/>
</dbReference>
<evidence type="ECO:0000256" key="1">
    <source>
        <dbReference type="SAM" id="MobiDB-lite"/>
    </source>
</evidence>
<feature type="region of interest" description="Disordered" evidence="1">
    <location>
        <begin position="27"/>
        <end position="49"/>
    </location>
</feature>
<dbReference type="InterPro" id="IPR046720">
    <property type="entry name" value="DUF6612"/>
</dbReference>
<dbReference type="PROSITE" id="PS51257">
    <property type="entry name" value="PROKAR_LIPOPROTEIN"/>
    <property type="match status" value="1"/>
</dbReference>
<accession>A0A2T6BPZ0</accession>
<keyword evidence="4" id="KW-1185">Reference proteome</keyword>
<dbReference type="Pfam" id="PF20316">
    <property type="entry name" value="DUF6612"/>
    <property type="match status" value="1"/>
</dbReference>
<evidence type="ECO:0008006" key="5">
    <source>
        <dbReference type="Google" id="ProtNLM"/>
    </source>
</evidence>
<evidence type="ECO:0000313" key="4">
    <source>
        <dbReference type="Proteomes" id="UP000244240"/>
    </source>
</evidence>
<dbReference type="Proteomes" id="UP000244240">
    <property type="component" value="Unassembled WGS sequence"/>
</dbReference>
<evidence type="ECO:0000256" key="2">
    <source>
        <dbReference type="SAM" id="SignalP"/>
    </source>
</evidence>
<dbReference type="AlphaFoldDB" id="A0A2T6BPZ0"/>
<evidence type="ECO:0000313" key="3">
    <source>
        <dbReference type="EMBL" id="PTX58129.1"/>
    </source>
</evidence>
<dbReference type="OrthoDB" id="1957331at2"/>
<name>A0A2T6BPZ0_9BACL</name>
<dbReference type="RefSeq" id="WP_108024729.1">
    <property type="nucleotide sequence ID" value="NZ_QBKR01000018.1"/>
</dbReference>
<gene>
    <name evidence="3" type="ORF">C8P63_1182</name>
</gene>
<feature type="chain" id="PRO_5038515629" description="Lipoprotein" evidence="2">
    <location>
        <begin position="27"/>
        <end position="301"/>
    </location>
</feature>
<sequence>MKCKAFISFMLTFVLVMVSGCGLQQKAVEGDSPKEEAAEPKPEKLSMTQVVQKTQKASQKAKGYTVKSGGKQEISMEVEGQSQGITQEFDLKMDITQNPRAVHFSGTIQGGGQSGTVEGYQVGNEIYQTVDGSTWVKGTGADLNQFGGNQGQDPSQALQKLQELLSQIQGNKKDQALQMKETRDQYVITVNVMEDQPEVKELFLKQMTGSMVPTMKQAGVSVNESAIKLNKLKQVYHINKSTFEQEKMEQEMEVEIPVNDGTTSGVIKADQSMTLSLQGEFTGTIEVPQEVKESARNAQMQ</sequence>
<reference evidence="3 4" key="1">
    <citation type="submission" date="2018-04" db="EMBL/GenBank/DDBJ databases">
        <title>Genomic Encyclopedia of Archaeal and Bacterial Type Strains, Phase II (KMG-II): from individual species to whole genera.</title>
        <authorList>
            <person name="Goeker M."/>
        </authorList>
    </citation>
    <scope>NUCLEOTIDE SEQUENCE [LARGE SCALE GENOMIC DNA]</scope>
    <source>
        <strain evidence="3 4">DSM 45787</strain>
    </source>
</reference>
<feature type="compositionally biased region" description="Basic and acidic residues" evidence="1">
    <location>
        <begin position="28"/>
        <end position="44"/>
    </location>
</feature>